<dbReference type="RefSeq" id="WP_252853007.1">
    <property type="nucleotide sequence ID" value="NZ_JAMXLR010000043.1"/>
</dbReference>
<dbReference type="EMBL" id="JAMXLR010000043">
    <property type="protein sequence ID" value="MCO6044895.1"/>
    <property type="molecule type" value="Genomic_DNA"/>
</dbReference>
<name>A0A9X2F9Q3_9BACT</name>
<organism evidence="2 3">
    <name type="scientific">Aeoliella straminimaris</name>
    <dbReference type="NCBI Taxonomy" id="2954799"/>
    <lineage>
        <taxon>Bacteria</taxon>
        <taxon>Pseudomonadati</taxon>
        <taxon>Planctomycetota</taxon>
        <taxon>Planctomycetia</taxon>
        <taxon>Pirellulales</taxon>
        <taxon>Lacipirellulaceae</taxon>
        <taxon>Aeoliella</taxon>
    </lineage>
</organism>
<feature type="compositionally biased region" description="Polar residues" evidence="1">
    <location>
        <begin position="36"/>
        <end position="48"/>
    </location>
</feature>
<gene>
    <name evidence="2" type="ORF">NG895_13370</name>
</gene>
<protein>
    <submittedName>
        <fullName evidence="2">Uncharacterized protein</fullName>
    </submittedName>
</protein>
<feature type="region of interest" description="Disordered" evidence="1">
    <location>
        <begin position="21"/>
        <end position="48"/>
    </location>
</feature>
<evidence type="ECO:0000313" key="3">
    <source>
        <dbReference type="Proteomes" id="UP001155241"/>
    </source>
</evidence>
<reference evidence="2" key="1">
    <citation type="submission" date="2022-06" db="EMBL/GenBank/DDBJ databases">
        <title>Aeoliella straminimaris, a novel planctomycete from sediments.</title>
        <authorList>
            <person name="Vitorino I.R."/>
            <person name="Lage O.M."/>
        </authorList>
    </citation>
    <scope>NUCLEOTIDE SEQUENCE</scope>
    <source>
        <strain evidence="2">ICT_H6.2</strain>
    </source>
</reference>
<dbReference type="AlphaFoldDB" id="A0A9X2F9Q3"/>
<evidence type="ECO:0000256" key="1">
    <source>
        <dbReference type="SAM" id="MobiDB-lite"/>
    </source>
</evidence>
<sequence>MKFPLYRRRIPLVDIRSYQRQKVEASRPGPQKHQEASNLITQTTLWRA</sequence>
<evidence type="ECO:0000313" key="2">
    <source>
        <dbReference type="EMBL" id="MCO6044895.1"/>
    </source>
</evidence>
<comment type="caution">
    <text evidence="2">The sequence shown here is derived from an EMBL/GenBank/DDBJ whole genome shotgun (WGS) entry which is preliminary data.</text>
</comment>
<proteinExistence type="predicted"/>
<keyword evidence="3" id="KW-1185">Reference proteome</keyword>
<accession>A0A9X2F9Q3</accession>
<dbReference type="Proteomes" id="UP001155241">
    <property type="component" value="Unassembled WGS sequence"/>
</dbReference>